<evidence type="ECO:0000259" key="2">
    <source>
        <dbReference type="SMART" id="SM00530"/>
    </source>
</evidence>
<proteinExistence type="predicted"/>
<dbReference type="RefSeq" id="WP_118927588.1">
    <property type="nucleotide sequence ID" value="NZ_QXGH01000029.1"/>
</dbReference>
<dbReference type="Pfam" id="PF13560">
    <property type="entry name" value="HTH_31"/>
    <property type="match status" value="1"/>
</dbReference>
<organism evidence="3 4">
    <name type="scientific">Nocardioides immobilis</name>
    <dbReference type="NCBI Taxonomy" id="2049295"/>
    <lineage>
        <taxon>Bacteria</taxon>
        <taxon>Bacillati</taxon>
        <taxon>Actinomycetota</taxon>
        <taxon>Actinomycetes</taxon>
        <taxon>Propionibacteriales</taxon>
        <taxon>Nocardioidaceae</taxon>
        <taxon>Nocardioides</taxon>
    </lineage>
</organism>
<dbReference type="Proteomes" id="UP000283644">
    <property type="component" value="Unassembled WGS sequence"/>
</dbReference>
<sequence length="381" mass="40928">MTKRTNRTPAAAAARPTSLADYRARTRGGQRPTPPFDAAADTPAPDVAQVLASFAAAARANGHTAEFHRMVAAVLDRGDRVAEADLREWNRFLNLLDRHRRNPKAALNCAVLANLVGIAAFGDNADFVTLEELTCLLGAERVAAVQHRSARFVEPDLTYPITTIAVRRMVAASPAASVDASIASAVALLLEGLNPDQYLPVIRTQAELLGVVDGGSVLEWRHHLAMIAASPWSPYSRHLVELATEASRPGVATVVEQVTEICREQNKEREREQVAEEVRRLVSSSGVTQRQFAQWVGTSPSRLSTYISGTVTPSASLMLRMARTSRLLLERDVHEAPSTSAEQSWGAARAGVDGRGTEGAAGPAERVSGPLSRGRSHLSAV</sequence>
<dbReference type="EMBL" id="QXGH01000029">
    <property type="protein sequence ID" value="RHW24814.1"/>
    <property type="molecule type" value="Genomic_DNA"/>
</dbReference>
<dbReference type="InterPro" id="IPR001387">
    <property type="entry name" value="Cro/C1-type_HTH"/>
</dbReference>
<gene>
    <name evidence="3" type="ORF">D0Z08_22875</name>
</gene>
<comment type="caution">
    <text evidence="3">The sequence shown here is derived from an EMBL/GenBank/DDBJ whole genome shotgun (WGS) entry which is preliminary data.</text>
</comment>
<evidence type="ECO:0000256" key="1">
    <source>
        <dbReference type="SAM" id="MobiDB-lite"/>
    </source>
</evidence>
<feature type="region of interest" description="Disordered" evidence="1">
    <location>
        <begin position="1"/>
        <end position="42"/>
    </location>
</feature>
<protein>
    <submittedName>
        <fullName evidence="3">XRE family transcriptional regulator</fullName>
    </submittedName>
</protein>
<dbReference type="Gene3D" id="1.10.260.40">
    <property type="entry name" value="lambda repressor-like DNA-binding domains"/>
    <property type="match status" value="1"/>
</dbReference>
<dbReference type="SUPFAM" id="SSF47413">
    <property type="entry name" value="lambda repressor-like DNA-binding domains"/>
    <property type="match status" value="1"/>
</dbReference>
<feature type="region of interest" description="Disordered" evidence="1">
    <location>
        <begin position="334"/>
        <end position="381"/>
    </location>
</feature>
<feature type="compositionally biased region" description="Low complexity" evidence="1">
    <location>
        <begin position="7"/>
        <end position="17"/>
    </location>
</feature>
<dbReference type="AlphaFoldDB" id="A0A417XWC3"/>
<keyword evidence="4" id="KW-1185">Reference proteome</keyword>
<reference evidence="3 4" key="1">
    <citation type="submission" date="2018-09" db="EMBL/GenBank/DDBJ databases">
        <title>Genome sequencing of Nocardioides immobilis CCTCC AB 2017083 for comparison to Nocardioides silvaticus.</title>
        <authorList>
            <person name="Li C."/>
            <person name="Wang G."/>
        </authorList>
    </citation>
    <scope>NUCLEOTIDE SEQUENCE [LARGE SCALE GENOMIC DNA]</scope>
    <source>
        <strain evidence="3 4">CCTCC AB 2017083</strain>
    </source>
</reference>
<evidence type="ECO:0000313" key="3">
    <source>
        <dbReference type="EMBL" id="RHW24814.1"/>
    </source>
</evidence>
<dbReference type="SMART" id="SM00530">
    <property type="entry name" value="HTH_XRE"/>
    <property type="match status" value="1"/>
</dbReference>
<accession>A0A417XWC3</accession>
<dbReference type="CDD" id="cd00093">
    <property type="entry name" value="HTH_XRE"/>
    <property type="match status" value="1"/>
</dbReference>
<evidence type="ECO:0000313" key="4">
    <source>
        <dbReference type="Proteomes" id="UP000283644"/>
    </source>
</evidence>
<name>A0A417XWC3_9ACTN</name>
<dbReference type="OrthoDB" id="4409301at2"/>
<dbReference type="GO" id="GO:0003677">
    <property type="term" value="F:DNA binding"/>
    <property type="evidence" value="ECO:0007669"/>
    <property type="project" value="InterPro"/>
</dbReference>
<dbReference type="InterPro" id="IPR010982">
    <property type="entry name" value="Lambda_DNA-bd_dom_sf"/>
</dbReference>
<feature type="domain" description="HTH cro/C1-type" evidence="2">
    <location>
        <begin position="277"/>
        <end position="336"/>
    </location>
</feature>